<dbReference type="EMBL" id="JAQRFO010000023">
    <property type="protein sequence ID" value="MDC9622291.1"/>
    <property type="molecule type" value="Genomic_DNA"/>
</dbReference>
<reference evidence="2 3" key="1">
    <citation type="submission" date="2023-02" db="EMBL/GenBank/DDBJ databases">
        <title>Entomopathogenic bacteria.</title>
        <authorList>
            <person name="Machado R.A."/>
        </authorList>
    </citation>
    <scope>NUCLEOTIDE SEQUENCE [LARGE SCALE GENOMIC DNA]</scope>
    <source>
        <strain evidence="2 3">XENO-7</strain>
    </source>
</reference>
<evidence type="ECO:0000313" key="3">
    <source>
        <dbReference type="Proteomes" id="UP001214757"/>
    </source>
</evidence>
<keyword evidence="3" id="KW-1185">Reference proteome</keyword>
<comment type="caution">
    <text evidence="2">The sequence shown here is derived from an EMBL/GenBank/DDBJ whole genome shotgun (WGS) entry which is preliminary data.</text>
</comment>
<name>A0ABT5M3P8_9GAMM</name>
<protein>
    <submittedName>
        <fullName evidence="2">Uncharacterized protein</fullName>
    </submittedName>
</protein>
<dbReference type="RefSeq" id="WP_273579905.1">
    <property type="nucleotide sequence ID" value="NZ_JAQRFO010000023.1"/>
</dbReference>
<evidence type="ECO:0000256" key="1">
    <source>
        <dbReference type="SAM" id="Phobius"/>
    </source>
</evidence>
<keyword evidence="1" id="KW-0472">Membrane</keyword>
<keyword evidence="1" id="KW-0812">Transmembrane</keyword>
<keyword evidence="1" id="KW-1133">Transmembrane helix</keyword>
<accession>A0ABT5M3P8</accession>
<organism evidence="2 3">
    <name type="scientific">Xenorhabdus aichiensis</name>
    <dbReference type="NCBI Taxonomy" id="3025874"/>
    <lineage>
        <taxon>Bacteria</taxon>
        <taxon>Pseudomonadati</taxon>
        <taxon>Pseudomonadota</taxon>
        <taxon>Gammaproteobacteria</taxon>
        <taxon>Enterobacterales</taxon>
        <taxon>Morganellaceae</taxon>
        <taxon>Xenorhabdus</taxon>
    </lineage>
</organism>
<gene>
    <name evidence="2" type="ORF">PSI22_11765</name>
</gene>
<sequence length="323" mass="38303">MSRTYSIKKNIIETKNFSELCPDALNEKFRKINKKEAKKIACLESINDTECRFTNSLNLMRRFFMYLYFIGSLIGMGTFINHYLKVWNASEEGYFRSVAYAKKQYGEYFYLNPKVLDYQKMYEYIAHDKSISLLKYWHIRYSKDGFYSEERARYFLMTDGGFFLLYLFFIIVSFYFLLKVRTIPPFIIDRERQIFYTWVKGKVYVANYAQLEVYNSSGNLGFKACGYGKNNKIINYFFSPKFPSVFNTRIDIEYLLTFLSKYFVQGKDAVSLVDFKRRKPLFWLREEPKPADWESQVAAILAEVGQSGSPHVSVSESLYKERV</sequence>
<dbReference type="Proteomes" id="UP001214757">
    <property type="component" value="Unassembled WGS sequence"/>
</dbReference>
<feature type="transmembrane region" description="Helical" evidence="1">
    <location>
        <begin position="63"/>
        <end position="84"/>
    </location>
</feature>
<evidence type="ECO:0000313" key="2">
    <source>
        <dbReference type="EMBL" id="MDC9622291.1"/>
    </source>
</evidence>
<feature type="transmembrane region" description="Helical" evidence="1">
    <location>
        <begin position="154"/>
        <end position="178"/>
    </location>
</feature>
<proteinExistence type="predicted"/>